<dbReference type="PANTHER" id="PTHR10070">
    <property type="entry name" value="IMMUNOGLOBULIN J CHAIN"/>
    <property type="match status" value="1"/>
</dbReference>
<organism evidence="1 2">
    <name type="scientific">Ranitomeya imitator</name>
    <name type="common">mimic poison frog</name>
    <dbReference type="NCBI Taxonomy" id="111125"/>
    <lineage>
        <taxon>Eukaryota</taxon>
        <taxon>Metazoa</taxon>
        <taxon>Chordata</taxon>
        <taxon>Craniata</taxon>
        <taxon>Vertebrata</taxon>
        <taxon>Euteleostomi</taxon>
        <taxon>Amphibia</taxon>
        <taxon>Batrachia</taxon>
        <taxon>Anura</taxon>
        <taxon>Neobatrachia</taxon>
        <taxon>Hyloidea</taxon>
        <taxon>Dendrobatidae</taxon>
        <taxon>Dendrobatinae</taxon>
        <taxon>Ranitomeya</taxon>
    </lineage>
</organism>
<sequence>MLLNTRRTPAHAREITNNRGYSLFTSVDHGSHNEVCHFGSFINCINGESNIETNMRIVTSQYYGGQEHVLMENQCKCIRVTSRFVPSKEDPNEEILERNIEITVPLSSRMNISDPTSPLRTEFAYNLLSLCKNVTLWKLKLVVNQFLFLKEAAIHLMRIPATLMIETSATQLKFPSH</sequence>
<evidence type="ECO:0000313" key="2">
    <source>
        <dbReference type="Proteomes" id="UP001176940"/>
    </source>
</evidence>
<accession>A0ABN9KY35</accession>
<dbReference type="InterPro" id="IPR024110">
    <property type="entry name" value="Ig_J"/>
</dbReference>
<protein>
    <submittedName>
        <fullName evidence="1">Uncharacterized protein</fullName>
    </submittedName>
</protein>
<reference evidence="1" key="1">
    <citation type="submission" date="2023-07" db="EMBL/GenBank/DDBJ databases">
        <authorList>
            <person name="Stuckert A."/>
        </authorList>
    </citation>
    <scope>NUCLEOTIDE SEQUENCE</scope>
</reference>
<dbReference type="EMBL" id="CAUEEQ010003182">
    <property type="protein sequence ID" value="CAJ0924565.1"/>
    <property type="molecule type" value="Genomic_DNA"/>
</dbReference>
<gene>
    <name evidence="1" type="ORF">RIMI_LOCUS2301319</name>
</gene>
<name>A0ABN9KY35_9NEOB</name>
<keyword evidence="2" id="KW-1185">Reference proteome</keyword>
<proteinExistence type="predicted"/>
<evidence type="ECO:0000313" key="1">
    <source>
        <dbReference type="EMBL" id="CAJ0924565.1"/>
    </source>
</evidence>
<comment type="caution">
    <text evidence="1">The sequence shown here is derived from an EMBL/GenBank/DDBJ whole genome shotgun (WGS) entry which is preliminary data.</text>
</comment>
<dbReference type="PANTHER" id="PTHR10070:SF2">
    <property type="entry name" value="IMMUNOGLOBULIN J CHAIN"/>
    <property type="match status" value="1"/>
</dbReference>
<dbReference type="Pfam" id="PF15097">
    <property type="entry name" value="Ig_J_chain"/>
    <property type="match status" value="1"/>
</dbReference>
<dbReference type="Proteomes" id="UP001176940">
    <property type="component" value="Unassembled WGS sequence"/>
</dbReference>